<proteinExistence type="predicted"/>
<dbReference type="PANTHER" id="PTHR34220:SF7">
    <property type="entry name" value="SENSOR HISTIDINE KINASE YPDA"/>
    <property type="match status" value="1"/>
</dbReference>
<name>A0A108U977_9GAMM</name>
<feature type="transmembrane region" description="Helical" evidence="1">
    <location>
        <begin position="12"/>
        <end position="32"/>
    </location>
</feature>
<dbReference type="Pfam" id="PF06580">
    <property type="entry name" value="His_kinase"/>
    <property type="match status" value="1"/>
</dbReference>
<dbReference type="EMBL" id="JAJA02000001">
    <property type="protein sequence ID" value="KWS04874.1"/>
    <property type="molecule type" value="Genomic_DNA"/>
</dbReference>
<dbReference type="PANTHER" id="PTHR34220">
    <property type="entry name" value="SENSOR HISTIDINE KINASE YPDA"/>
    <property type="match status" value="1"/>
</dbReference>
<comment type="caution">
    <text evidence="3">The sequence shown here is derived from an EMBL/GenBank/DDBJ whole genome shotgun (WGS) entry which is preliminary data.</text>
</comment>
<keyword evidence="1" id="KW-0812">Transmembrane</keyword>
<evidence type="ECO:0000259" key="2">
    <source>
        <dbReference type="Pfam" id="PF06580"/>
    </source>
</evidence>
<keyword evidence="4" id="KW-1185">Reference proteome</keyword>
<keyword evidence="3" id="KW-0808">Transferase</keyword>
<feature type="transmembrane region" description="Helical" evidence="1">
    <location>
        <begin position="78"/>
        <end position="98"/>
    </location>
</feature>
<evidence type="ECO:0000313" key="4">
    <source>
        <dbReference type="Proteomes" id="UP000023435"/>
    </source>
</evidence>
<dbReference type="EC" id="2.7.3.-" evidence="3"/>
<organism evidence="3 4">
    <name type="scientific">Lysobacter capsici AZ78</name>
    <dbReference type="NCBI Taxonomy" id="1444315"/>
    <lineage>
        <taxon>Bacteria</taxon>
        <taxon>Pseudomonadati</taxon>
        <taxon>Pseudomonadota</taxon>
        <taxon>Gammaproteobacteria</taxon>
        <taxon>Lysobacterales</taxon>
        <taxon>Lysobacteraceae</taxon>
        <taxon>Lysobacter</taxon>
    </lineage>
</organism>
<evidence type="ECO:0000256" key="1">
    <source>
        <dbReference type="SAM" id="Phobius"/>
    </source>
</evidence>
<accession>A0A108U977</accession>
<feature type="transmembrane region" description="Helical" evidence="1">
    <location>
        <begin position="38"/>
        <end position="57"/>
    </location>
</feature>
<dbReference type="InterPro" id="IPR010559">
    <property type="entry name" value="Sig_transdc_His_kin_internal"/>
</dbReference>
<dbReference type="GO" id="GO:0000155">
    <property type="term" value="F:phosphorelay sensor kinase activity"/>
    <property type="evidence" value="ECO:0007669"/>
    <property type="project" value="InterPro"/>
</dbReference>
<reference evidence="3 4" key="1">
    <citation type="journal article" date="2014" name="Genome Announc.">
        <title>Draft Genome Sequence of Lysobacter capsici AZ78, a Bacterium Antagonistic to Plant-Pathogenic Oomycetes.</title>
        <authorList>
            <person name="Puopolo G."/>
            <person name="Sonego P."/>
            <person name="Engelen K."/>
            <person name="Pertot I."/>
        </authorList>
    </citation>
    <scope>NUCLEOTIDE SEQUENCE [LARGE SCALE GENOMIC DNA]</scope>
    <source>
        <strain evidence="3 4">AZ78</strain>
    </source>
</reference>
<feature type="transmembrane region" description="Helical" evidence="1">
    <location>
        <begin position="118"/>
        <end position="139"/>
    </location>
</feature>
<dbReference type="InterPro" id="IPR050640">
    <property type="entry name" value="Bact_2-comp_sensor_kinase"/>
</dbReference>
<gene>
    <name evidence="3" type="ORF">AZ78_2424</name>
</gene>
<dbReference type="Proteomes" id="UP000023435">
    <property type="component" value="Unassembled WGS sequence"/>
</dbReference>
<keyword evidence="1" id="KW-0472">Membrane</keyword>
<sequence length="346" mass="38798">MRADRIETWARLWVPALVAGLALASIELAAMFDEPPGRSWTALGLYLINIYVIAEAIRAISRYLDRRVSWKNAGALRVVAQLGLSVAFACVYLLLIYVPLKLYEIAQGADDVLAWPHIAFTLLLALIFGTALAAFQLLFDFFRQWRAAQAEAEQQRLAVTRAELDALKAQINPHFLFNSFNTVYGLIEHDPERARSVLLDLSDIFRYVLLHNHLDLVPLPQELAFLEAYLKILRARHGEGLQVRVSGCDDVAARVIAPMTLQLLLENVVCHNDIESGPGLHVDIRCENDALTVSNPIRARRGDTRGTGSGLSHIQARYRLLCEREIRIERSADMFRVTVPLLPCAP</sequence>
<protein>
    <submittedName>
        <fullName evidence="3">Autolysin sensor kinase</fullName>
        <ecNumber evidence="3">2.7.3.-</ecNumber>
    </submittedName>
</protein>
<dbReference type="AlphaFoldDB" id="A0A108U977"/>
<feature type="domain" description="Signal transduction histidine kinase internal region" evidence="2">
    <location>
        <begin position="162"/>
        <end position="239"/>
    </location>
</feature>
<keyword evidence="1" id="KW-1133">Transmembrane helix</keyword>
<evidence type="ECO:0000313" key="3">
    <source>
        <dbReference type="EMBL" id="KWS04874.1"/>
    </source>
</evidence>
<keyword evidence="3" id="KW-0418">Kinase</keyword>
<dbReference type="GO" id="GO:0016020">
    <property type="term" value="C:membrane"/>
    <property type="evidence" value="ECO:0007669"/>
    <property type="project" value="InterPro"/>
</dbReference>